<protein>
    <submittedName>
        <fullName evidence="1">Uncharacterized protein</fullName>
    </submittedName>
</protein>
<dbReference type="AlphaFoldDB" id="A0A5C1QMQ0"/>
<dbReference type="EMBL" id="CP036150">
    <property type="protein sequence ID" value="QEN09333.1"/>
    <property type="molecule type" value="Genomic_DNA"/>
</dbReference>
<dbReference type="Proteomes" id="UP000324209">
    <property type="component" value="Chromosome"/>
</dbReference>
<evidence type="ECO:0000313" key="1">
    <source>
        <dbReference type="EMBL" id="QEN09333.1"/>
    </source>
</evidence>
<reference evidence="1 2" key="1">
    <citation type="submission" date="2019-02" db="EMBL/GenBank/DDBJ databases">
        <title>Complete Genome Sequence and Methylome Analysis of free living Spirochaetas.</title>
        <authorList>
            <person name="Fomenkov A."/>
            <person name="Dubinina G."/>
            <person name="Leshcheva N."/>
            <person name="Mikheeva N."/>
            <person name="Grabovich M."/>
            <person name="Vincze T."/>
            <person name="Roberts R.J."/>
        </authorList>
    </citation>
    <scope>NUCLEOTIDE SEQUENCE [LARGE SCALE GENOMIC DNA]</scope>
    <source>
        <strain evidence="1 2">K2</strain>
    </source>
</reference>
<sequence>MNYQSIAYNNFSENIQEVKDSSLRVILKTVQSGAFPGSQLYLYFRLHTPWCDAIDPSEFITDTAFIYKYKLPKEEQTISMLNKYYKEPYHVDNIYEILMASWELMGDSEPCLKPYHE</sequence>
<proteinExistence type="predicted"/>
<organism evidence="1 2">
    <name type="scientific">Oceanispirochaeta crateris</name>
    <dbReference type="NCBI Taxonomy" id="2518645"/>
    <lineage>
        <taxon>Bacteria</taxon>
        <taxon>Pseudomonadati</taxon>
        <taxon>Spirochaetota</taxon>
        <taxon>Spirochaetia</taxon>
        <taxon>Spirochaetales</taxon>
        <taxon>Spirochaetaceae</taxon>
        <taxon>Oceanispirochaeta</taxon>
    </lineage>
</organism>
<name>A0A5C1QMQ0_9SPIO</name>
<dbReference type="KEGG" id="ock:EXM22_15600"/>
<evidence type="ECO:0000313" key="2">
    <source>
        <dbReference type="Proteomes" id="UP000324209"/>
    </source>
</evidence>
<keyword evidence="2" id="KW-1185">Reference proteome</keyword>
<dbReference type="OrthoDB" id="9850931at2"/>
<dbReference type="RefSeq" id="WP_149487408.1">
    <property type="nucleotide sequence ID" value="NZ_CP036150.1"/>
</dbReference>
<gene>
    <name evidence="1" type="ORF">EXM22_15600</name>
</gene>
<accession>A0A5C1QMQ0</accession>